<evidence type="ECO:0000313" key="2">
    <source>
        <dbReference type="EMBL" id="TLC98692.1"/>
    </source>
</evidence>
<keyword evidence="2" id="KW-0489">Methyltransferase</keyword>
<dbReference type="GO" id="GO:0032259">
    <property type="term" value="P:methylation"/>
    <property type="evidence" value="ECO:0007669"/>
    <property type="project" value="UniProtKB-KW"/>
</dbReference>
<feature type="domain" description="Uroporphyrinogen decarboxylase (URO-D)" evidence="1">
    <location>
        <begin position="199"/>
        <end position="401"/>
    </location>
</feature>
<dbReference type="InterPro" id="IPR000257">
    <property type="entry name" value="Uroporphyrinogen_deCOase"/>
</dbReference>
<dbReference type="RefSeq" id="WP_138003693.1">
    <property type="nucleotide sequence ID" value="NZ_JBHTNY010000010.1"/>
</dbReference>
<dbReference type="PANTHER" id="PTHR47099">
    <property type="entry name" value="METHYLCOBAMIDE:COM METHYLTRANSFERASE MTBA"/>
    <property type="match status" value="1"/>
</dbReference>
<sequence length="406" mass="46589">MTSRERIRAVLNHQKPDVLPIDFGGHRSSGISAIAYNKLKKYLGYPQETTKLYDVMQQLAIPEDFILERMGGDVVQVKRLMSAFQIKGDRYKISELPDKSPCMVPYDLNPVVNKKGDFEIHDINTGELLAVRPKDGTLYDSVRYYLEDVETLEELQEQLVLPEVTEEELAFIEVQARELYYNTDKALLMHAGCSVFEQGQQDFGYENWACHLLLEKEMVHEWAEKMTDAYVVNLQKMLDRVGEYLDVLIFGGDDLGNQIQPQLSPELYREMIKPYHKKIFRFVRDNYPGVKVALHSCGAIYDLIPDLIEAGVQVLNPVQISARGMDPVRLKREFGKDLVFWGGGADMQQFVAGTSRTEDIYRHSSELIEIFNKDGGFIFNQCHNILDEVSPEKILAIYQAALDYRK</sequence>
<evidence type="ECO:0000259" key="1">
    <source>
        <dbReference type="Pfam" id="PF01208"/>
    </source>
</evidence>
<dbReference type="GO" id="GO:0008168">
    <property type="term" value="F:methyltransferase activity"/>
    <property type="evidence" value="ECO:0007669"/>
    <property type="project" value="UniProtKB-KW"/>
</dbReference>
<comment type="caution">
    <text evidence="2">The sequence shown here is derived from an EMBL/GenBank/DDBJ whole genome shotgun (WGS) entry which is preliminary data.</text>
</comment>
<dbReference type="PANTHER" id="PTHR47099:SF1">
    <property type="entry name" value="METHYLCOBAMIDE:COM METHYLTRANSFERASE MTBA"/>
    <property type="match status" value="1"/>
</dbReference>
<proteinExistence type="predicted"/>
<dbReference type="AlphaFoldDB" id="A0A4U8Q403"/>
<gene>
    <name evidence="2" type="ORF">DSM106044_04443</name>
</gene>
<reference evidence="2 3" key="1">
    <citation type="journal article" date="2019" name="Anaerobe">
        <title>Detection of Robinsoniella peoriensis in multiple bone samples of a trauma patient.</title>
        <authorList>
            <person name="Schrottner P."/>
            <person name="Hartwich K."/>
            <person name="Bunk B."/>
            <person name="Schober I."/>
            <person name="Helbig S."/>
            <person name="Rudolph W.W."/>
            <person name="Gunzer F."/>
        </authorList>
    </citation>
    <scope>NUCLEOTIDE SEQUENCE [LARGE SCALE GENOMIC DNA]</scope>
    <source>
        <strain evidence="2 3">DSM 106044</strain>
    </source>
</reference>
<evidence type="ECO:0000313" key="3">
    <source>
        <dbReference type="Proteomes" id="UP000306509"/>
    </source>
</evidence>
<dbReference type="Pfam" id="PF01208">
    <property type="entry name" value="URO-D"/>
    <property type="match status" value="1"/>
</dbReference>
<dbReference type="Gene3D" id="3.20.20.210">
    <property type="match status" value="1"/>
</dbReference>
<dbReference type="STRING" id="180332.GCA_000797495_00418"/>
<dbReference type="SUPFAM" id="SSF51726">
    <property type="entry name" value="UROD/MetE-like"/>
    <property type="match status" value="1"/>
</dbReference>
<dbReference type="InterPro" id="IPR052024">
    <property type="entry name" value="Methanogen_methyltrans"/>
</dbReference>
<organism evidence="2 3">
    <name type="scientific">Robinsoniella peoriensis</name>
    <dbReference type="NCBI Taxonomy" id="180332"/>
    <lineage>
        <taxon>Bacteria</taxon>
        <taxon>Bacillati</taxon>
        <taxon>Bacillota</taxon>
        <taxon>Clostridia</taxon>
        <taxon>Lachnospirales</taxon>
        <taxon>Lachnospiraceae</taxon>
        <taxon>Robinsoniella</taxon>
    </lineage>
</organism>
<keyword evidence="3" id="KW-1185">Reference proteome</keyword>
<accession>A0A4U8Q403</accession>
<protein>
    <submittedName>
        <fullName evidence="2">Methyltransferase, MtaA/CmuA family</fullName>
    </submittedName>
</protein>
<dbReference type="InterPro" id="IPR038071">
    <property type="entry name" value="UROD/MetE-like_sf"/>
</dbReference>
<dbReference type="Proteomes" id="UP000306509">
    <property type="component" value="Unassembled WGS sequence"/>
</dbReference>
<name>A0A4U8Q403_9FIRM</name>
<keyword evidence="2" id="KW-0808">Transferase</keyword>
<dbReference type="GO" id="GO:0006779">
    <property type="term" value="P:porphyrin-containing compound biosynthetic process"/>
    <property type="evidence" value="ECO:0007669"/>
    <property type="project" value="InterPro"/>
</dbReference>
<dbReference type="GO" id="GO:0004853">
    <property type="term" value="F:uroporphyrinogen decarboxylase activity"/>
    <property type="evidence" value="ECO:0007669"/>
    <property type="project" value="InterPro"/>
</dbReference>
<dbReference type="EMBL" id="QGQD01000086">
    <property type="protein sequence ID" value="TLC98692.1"/>
    <property type="molecule type" value="Genomic_DNA"/>
</dbReference>